<keyword evidence="3" id="KW-1185">Reference proteome</keyword>
<dbReference type="AlphaFoldDB" id="A0AA40EYX7"/>
<organism evidence="2 3">
    <name type="scientific">Apiosordaria backusii</name>
    <dbReference type="NCBI Taxonomy" id="314023"/>
    <lineage>
        <taxon>Eukaryota</taxon>
        <taxon>Fungi</taxon>
        <taxon>Dikarya</taxon>
        <taxon>Ascomycota</taxon>
        <taxon>Pezizomycotina</taxon>
        <taxon>Sordariomycetes</taxon>
        <taxon>Sordariomycetidae</taxon>
        <taxon>Sordariales</taxon>
        <taxon>Lasiosphaeriaceae</taxon>
        <taxon>Apiosordaria</taxon>
    </lineage>
</organism>
<reference evidence="2" key="1">
    <citation type="submission" date="2023-06" db="EMBL/GenBank/DDBJ databases">
        <title>Genome-scale phylogeny and comparative genomics of the fungal order Sordariales.</title>
        <authorList>
            <consortium name="Lawrence Berkeley National Laboratory"/>
            <person name="Hensen N."/>
            <person name="Bonometti L."/>
            <person name="Westerberg I."/>
            <person name="Brannstrom I.O."/>
            <person name="Guillou S."/>
            <person name="Cros-Aarteil S."/>
            <person name="Calhoun S."/>
            <person name="Haridas S."/>
            <person name="Kuo A."/>
            <person name="Mondo S."/>
            <person name="Pangilinan J."/>
            <person name="Riley R."/>
            <person name="Labutti K."/>
            <person name="Andreopoulos B."/>
            <person name="Lipzen A."/>
            <person name="Chen C."/>
            <person name="Yanf M."/>
            <person name="Daum C."/>
            <person name="Ng V."/>
            <person name="Clum A."/>
            <person name="Steindorff A."/>
            <person name="Ohm R."/>
            <person name="Martin F."/>
            <person name="Silar P."/>
            <person name="Natvig D."/>
            <person name="Lalanne C."/>
            <person name="Gautier V."/>
            <person name="Ament-Velasquez S.L."/>
            <person name="Kruys A."/>
            <person name="Hutchinson M.I."/>
            <person name="Powell A.J."/>
            <person name="Barry K."/>
            <person name="Miller A.N."/>
            <person name="Grigoriev I.V."/>
            <person name="Debuchy R."/>
            <person name="Gladieux P."/>
            <person name="Thoren M.H."/>
            <person name="Johannesson H."/>
        </authorList>
    </citation>
    <scope>NUCLEOTIDE SEQUENCE</scope>
    <source>
        <strain evidence="2">CBS 540.89</strain>
    </source>
</reference>
<feature type="compositionally biased region" description="Polar residues" evidence="1">
    <location>
        <begin position="121"/>
        <end position="132"/>
    </location>
</feature>
<sequence>MCHLSKSPAQPCSSCNRPVITPFTGIVTRKRWTFCSILPIKPSLLQKQCDKAGRRADNEEYGGSRYRGPSPFQYPGSYHYRELDDIPALRERRCFHGGRFLRFGAPSEYDQRLERHRRLESTTSSNNGSGYATNLVKRRRRRTSTLTSVKSWIVKRNLGPLCASLWSRIGTSFSTHQKWFAKTDAAVTFDSPPLGLFT</sequence>
<evidence type="ECO:0000313" key="3">
    <source>
        <dbReference type="Proteomes" id="UP001172159"/>
    </source>
</evidence>
<proteinExistence type="predicted"/>
<accession>A0AA40EYX7</accession>
<dbReference type="EMBL" id="JAUKTV010000001">
    <property type="protein sequence ID" value="KAK0747877.1"/>
    <property type="molecule type" value="Genomic_DNA"/>
</dbReference>
<feature type="region of interest" description="Disordered" evidence="1">
    <location>
        <begin position="117"/>
        <end position="139"/>
    </location>
</feature>
<evidence type="ECO:0000256" key="1">
    <source>
        <dbReference type="SAM" id="MobiDB-lite"/>
    </source>
</evidence>
<gene>
    <name evidence="2" type="ORF">B0T21DRAFT_343600</name>
</gene>
<evidence type="ECO:0000313" key="2">
    <source>
        <dbReference type="EMBL" id="KAK0747877.1"/>
    </source>
</evidence>
<comment type="caution">
    <text evidence="2">The sequence shown here is derived from an EMBL/GenBank/DDBJ whole genome shotgun (WGS) entry which is preliminary data.</text>
</comment>
<name>A0AA40EYX7_9PEZI</name>
<protein>
    <submittedName>
        <fullName evidence="2">Uncharacterized protein</fullName>
    </submittedName>
</protein>
<dbReference type="Proteomes" id="UP001172159">
    <property type="component" value="Unassembled WGS sequence"/>
</dbReference>